<name>A0ABQ2HXZ1_9PSEU</name>
<gene>
    <name evidence="5" type="ORF">GCM10011609_34430</name>
</gene>
<dbReference type="Gene3D" id="1.10.10.10">
    <property type="entry name" value="Winged helix-like DNA-binding domain superfamily/Winged helix DNA-binding domain"/>
    <property type="match status" value="1"/>
</dbReference>
<dbReference type="SMART" id="SM00895">
    <property type="entry name" value="FCD"/>
    <property type="match status" value="1"/>
</dbReference>
<dbReference type="RefSeq" id="WP_229693465.1">
    <property type="nucleotide sequence ID" value="NZ_BMNC01000004.1"/>
</dbReference>
<dbReference type="SUPFAM" id="SSF46785">
    <property type="entry name" value="Winged helix' DNA-binding domain"/>
    <property type="match status" value="1"/>
</dbReference>
<dbReference type="CDD" id="cd07377">
    <property type="entry name" value="WHTH_GntR"/>
    <property type="match status" value="1"/>
</dbReference>
<evidence type="ECO:0000259" key="4">
    <source>
        <dbReference type="PROSITE" id="PS50949"/>
    </source>
</evidence>
<proteinExistence type="predicted"/>
<comment type="caution">
    <text evidence="5">The sequence shown here is derived from an EMBL/GenBank/DDBJ whole genome shotgun (WGS) entry which is preliminary data.</text>
</comment>
<dbReference type="InterPro" id="IPR008920">
    <property type="entry name" value="TF_FadR/GntR_C"/>
</dbReference>
<accession>A0ABQ2HXZ1</accession>
<dbReference type="Pfam" id="PF00392">
    <property type="entry name" value="GntR"/>
    <property type="match status" value="1"/>
</dbReference>
<dbReference type="PRINTS" id="PR00035">
    <property type="entry name" value="HTHGNTR"/>
</dbReference>
<dbReference type="InterPro" id="IPR036390">
    <property type="entry name" value="WH_DNA-bd_sf"/>
</dbReference>
<feature type="domain" description="HTH gntR-type" evidence="4">
    <location>
        <begin position="28"/>
        <end position="95"/>
    </location>
</feature>
<dbReference type="InterPro" id="IPR000524">
    <property type="entry name" value="Tscrpt_reg_HTH_GntR"/>
</dbReference>
<keyword evidence="6" id="KW-1185">Reference proteome</keyword>
<dbReference type="InterPro" id="IPR036388">
    <property type="entry name" value="WH-like_DNA-bd_sf"/>
</dbReference>
<dbReference type="PANTHER" id="PTHR43537">
    <property type="entry name" value="TRANSCRIPTIONAL REGULATOR, GNTR FAMILY"/>
    <property type="match status" value="1"/>
</dbReference>
<evidence type="ECO:0000256" key="1">
    <source>
        <dbReference type="ARBA" id="ARBA00023015"/>
    </source>
</evidence>
<dbReference type="PANTHER" id="PTHR43537:SF24">
    <property type="entry name" value="GLUCONATE OPERON TRANSCRIPTIONAL REPRESSOR"/>
    <property type="match status" value="1"/>
</dbReference>
<reference evidence="6" key="1">
    <citation type="journal article" date="2019" name="Int. J. Syst. Evol. Microbiol.">
        <title>The Global Catalogue of Microorganisms (GCM) 10K type strain sequencing project: providing services to taxonomists for standard genome sequencing and annotation.</title>
        <authorList>
            <consortium name="The Broad Institute Genomics Platform"/>
            <consortium name="The Broad Institute Genome Sequencing Center for Infectious Disease"/>
            <person name="Wu L."/>
            <person name="Ma J."/>
        </authorList>
    </citation>
    <scope>NUCLEOTIDE SEQUENCE [LARGE SCALE GENOMIC DNA]</scope>
    <source>
        <strain evidence="6">CGMCC 4.7319</strain>
    </source>
</reference>
<protein>
    <submittedName>
        <fullName evidence="5">GntR family transcriptional regulator</fullName>
    </submittedName>
</protein>
<evidence type="ECO:0000256" key="3">
    <source>
        <dbReference type="ARBA" id="ARBA00023163"/>
    </source>
</evidence>
<keyword evidence="3" id="KW-0804">Transcription</keyword>
<sequence>MTRTISSPRAPVNGAALAALLPPAQTPASRADVVCEALRRAILDGVLQPGQPLVERELADMLGVSKTPVREALKQLRSTGLVEVASFQGVRVRELDADYVEKLYAARASTEPSAVRLAVQRLGATEHAAAHAALGEAADCASRGDRTGMGIANRTFHRVLYTASDNGFLCDFLDQLQDLTAFAATTGWRLRATFEQEAAEHAAILAAVEQGDADLAERLAREHIEKAAKTLSDTLHEADAGHEA</sequence>
<dbReference type="Pfam" id="PF07729">
    <property type="entry name" value="FCD"/>
    <property type="match status" value="1"/>
</dbReference>
<evidence type="ECO:0000313" key="6">
    <source>
        <dbReference type="Proteomes" id="UP000597656"/>
    </source>
</evidence>
<keyword evidence="1" id="KW-0805">Transcription regulation</keyword>
<dbReference type="SUPFAM" id="SSF48008">
    <property type="entry name" value="GntR ligand-binding domain-like"/>
    <property type="match status" value="1"/>
</dbReference>
<dbReference type="InterPro" id="IPR011711">
    <property type="entry name" value="GntR_C"/>
</dbReference>
<dbReference type="Gene3D" id="1.20.120.530">
    <property type="entry name" value="GntR ligand-binding domain-like"/>
    <property type="match status" value="1"/>
</dbReference>
<evidence type="ECO:0000256" key="2">
    <source>
        <dbReference type="ARBA" id="ARBA00023125"/>
    </source>
</evidence>
<dbReference type="PROSITE" id="PS50949">
    <property type="entry name" value="HTH_GNTR"/>
    <property type="match status" value="1"/>
</dbReference>
<organism evidence="5 6">
    <name type="scientific">Lentzea pudingi</name>
    <dbReference type="NCBI Taxonomy" id="1789439"/>
    <lineage>
        <taxon>Bacteria</taxon>
        <taxon>Bacillati</taxon>
        <taxon>Actinomycetota</taxon>
        <taxon>Actinomycetes</taxon>
        <taxon>Pseudonocardiales</taxon>
        <taxon>Pseudonocardiaceae</taxon>
        <taxon>Lentzea</taxon>
    </lineage>
</organism>
<dbReference type="EMBL" id="BMNC01000004">
    <property type="protein sequence ID" value="GGM94096.1"/>
    <property type="molecule type" value="Genomic_DNA"/>
</dbReference>
<evidence type="ECO:0000313" key="5">
    <source>
        <dbReference type="EMBL" id="GGM94096.1"/>
    </source>
</evidence>
<dbReference type="Proteomes" id="UP000597656">
    <property type="component" value="Unassembled WGS sequence"/>
</dbReference>
<keyword evidence="2" id="KW-0238">DNA-binding</keyword>
<dbReference type="SMART" id="SM00345">
    <property type="entry name" value="HTH_GNTR"/>
    <property type="match status" value="1"/>
</dbReference>